<keyword evidence="1" id="KW-1133">Transmembrane helix</keyword>
<proteinExistence type="predicted"/>
<dbReference type="Proteomes" id="UP000295680">
    <property type="component" value="Unassembled WGS sequence"/>
</dbReference>
<evidence type="ECO:0000256" key="1">
    <source>
        <dbReference type="SAM" id="Phobius"/>
    </source>
</evidence>
<keyword evidence="1" id="KW-0812">Transmembrane</keyword>
<evidence type="ECO:0000313" key="3">
    <source>
        <dbReference type="Proteomes" id="UP000295680"/>
    </source>
</evidence>
<sequence length="152" mass="16421">MVTQTVPTELAHTAGDDTYPLVASIPTASRKRRSRATITLLVLVLVLFGGAGALGTLYFRAQSRLDLTTHEVSTTKNTLTDVQGQLTQANADNRTLTTQKTNLNTQIGLMTPCARSAKALADILDTDLKTNVNPFLDNKIVGPMSEEIGYCR</sequence>
<accession>A0A4R2K383</accession>
<feature type="transmembrane region" description="Helical" evidence="1">
    <location>
        <begin position="38"/>
        <end position="59"/>
    </location>
</feature>
<organism evidence="2 3">
    <name type="scientific">Actinocrispum wychmicini</name>
    <dbReference type="NCBI Taxonomy" id="1213861"/>
    <lineage>
        <taxon>Bacteria</taxon>
        <taxon>Bacillati</taxon>
        <taxon>Actinomycetota</taxon>
        <taxon>Actinomycetes</taxon>
        <taxon>Pseudonocardiales</taxon>
        <taxon>Pseudonocardiaceae</taxon>
        <taxon>Actinocrispum</taxon>
    </lineage>
</organism>
<keyword evidence="1" id="KW-0472">Membrane</keyword>
<protein>
    <submittedName>
        <fullName evidence="2">Uncharacterized protein</fullName>
    </submittedName>
</protein>
<keyword evidence="3" id="KW-1185">Reference proteome</keyword>
<name>A0A4R2K383_9PSEU</name>
<comment type="caution">
    <text evidence="2">The sequence shown here is derived from an EMBL/GenBank/DDBJ whole genome shotgun (WGS) entry which is preliminary data.</text>
</comment>
<reference evidence="2 3" key="1">
    <citation type="submission" date="2019-03" db="EMBL/GenBank/DDBJ databases">
        <title>Genomic Encyclopedia of Type Strains, Phase IV (KMG-IV): sequencing the most valuable type-strain genomes for metagenomic binning, comparative biology and taxonomic classification.</title>
        <authorList>
            <person name="Goeker M."/>
        </authorList>
    </citation>
    <scope>NUCLEOTIDE SEQUENCE [LARGE SCALE GENOMIC DNA]</scope>
    <source>
        <strain evidence="2 3">DSM 45934</strain>
    </source>
</reference>
<dbReference type="AlphaFoldDB" id="A0A4R2K383"/>
<evidence type="ECO:0000313" key="2">
    <source>
        <dbReference type="EMBL" id="TCO64256.1"/>
    </source>
</evidence>
<dbReference type="EMBL" id="SLWS01000001">
    <property type="protein sequence ID" value="TCO64256.1"/>
    <property type="molecule type" value="Genomic_DNA"/>
</dbReference>
<gene>
    <name evidence="2" type="ORF">EV192_10120</name>
</gene>